<reference evidence="6" key="1">
    <citation type="submission" date="2014-12" db="EMBL/GenBank/DDBJ databases">
        <title>Insight into the proteome of Arion vulgaris.</title>
        <authorList>
            <person name="Aradska J."/>
            <person name="Bulat T."/>
            <person name="Smidak R."/>
            <person name="Sarate P."/>
            <person name="Gangsoo J."/>
            <person name="Sialana F."/>
            <person name="Bilban M."/>
            <person name="Lubec G."/>
        </authorList>
    </citation>
    <scope>NUCLEOTIDE SEQUENCE</scope>
    <source>
        <tissue evidence="6">Skin</tissue>
    </source>
</reference>
<dbReference type="PANTHER" id="PTHR19303:SF16">
    <property type="entry name" value="JERKY PROTEIN HOMOLOG-LIKE"/>
    <property type="match status" value="1"/>
</dbReference>
<dbReference type="Pfam" id="PF04218">
    <property type="entry name" value="CENP-B_N"/>
    <property type="match status" value="1"/>
</dbReference>
<protein>
    <recommendedName>
        <fullName evidence="7">HTH CENPB-type domain-containing protein</fullName>
    </recommendedName>
</protein>
<dbReference type="SUPFAM" id="SSF46689">
    <property type="entry name" value="Homeodomain-like"/>
    <property type="match status" value="2"/>
</dbReference>
<dbReference type="PROSITE" id="PS51253">
    <property type="entry name" value="HTH_CENPB"/>
    <property type="match status" value="1"/>
</dbReference>
<dbReference type="EMBL" id="HACG01025040">
    <property type="protein sequence ID" value="CEK71905.1"/>
    <property type="molecule type" value="Transcribed_RNA"/>
</dbReference>
<dbReference type="Pfam" id="PF03221">
    <property type="entry name" value="HTH_Tnp_Tc5"/>
    <property type="match status" value="1"/>
</dbReference>
<proteinExistence type="predicted"/>
<organism evidence="6">
    <name type="scientific">Arion vulgaris</name>
    <dbReference type="NCBI Taxonomy" id="1028688"/>
    <lineage>
        <taxon>Eukaryota</taxon>
        <taxon>Metazoa</taxon>
        <taxon>Spiralia</taxon>
        <taxon>Lophotrochozoa</taxon>
        <taxon>Mollusca</taxon>
        <taxon>Gastropoda</taxon>
        <taxon>Heterobranchia</taxon>
        <taxon>Euthyneura</taxon>
        <taxon>Panpulmonata</taxon>
        <taxon>Eupulmonata</taxon>
        <taxon>Stylommatophora</taxon>
        <taxon>Helicina</taxon>
        <taxon>Arionoidea</taxon>
        <taxon>Arionidae</taxon>
        <taxon>Arion</taxon>
    </lineage>
</organism>
<dbReference type="InterPro" id="IPR050863">
    <property type="entry name" value="CenT-Element_Derived"/>
</dbReference>
<dbReference type="PANTHER" id="PTHR19303">
    <property type="entry name" value="TRANSPOSON"/>
    <property type="match status" value="1"/>
</dbReference>
<evidence type="ECO:0000256" key="1">
    <source>
        <dbReference type="ARBA" id="ARBA00023125"/>
    </source>
</evidence>
<feature type="DNA-binding region" description="H-T-H motif" evidence="3">
    <location>
        <begin position="28"/>
        <end position="48"/>
    </location>
</feature>
<feature type="domain" description="HTH CENPB-type" evidence="5">
    <location>
        <begin position="66"/>
        <end position="138"/>
    </location>
</feature>
<evidence type="ECO:0000259" key="5">
    <source>
        <dbReference type="PROSITE" id="PS51253"/>
    </source>
</evidence>
<feature type="domain" description="HTH psq-type" evidence="4">
    <location>
        <begin position="1"/>
        <end position="52"/>
    </location>
</feature>
<evidence type="ECO:0000313" key="6">
    <source>
        <dbReference type="EMBL" id="CEK71905.1"/>
    </source>
</evidence>
<dbReference type="GO" id="GO:0003677">
    <property type="term" value="F:DNA binding"/>
    <property type="evidence" value="ECO:0007669"/>
    <property type="project" value="UniProtKB-UniRule"/>
</dbReference>
<dbReference type="GO" id="GO:0005634">
    <property type="term" value="C:nucleus"/>
    <property type="evidence" value="ECO:0007669"/>
    <property type="project" value="UniProtKB-SubCell"/>
</dbReference>
<sequence>MSHKRKHSSCSLRDKLEVLQRLDNGESATKLAVEFCVGKTTISDWKKNRAKIEQFCAMASSDSLDKRKTSKVSSYFKVDEALFVWFVHERDNGTTLNGPLIQEKALQLNSLLDGDPSFTASNGWLHRWKKRHGVLQLGMCSQKLHLHGTDANEYKS</sequence>
<dbReference type="InterPro" id="IPR036388">
    <property type="entry name" value="WH-like_DNA-bd_sf"/>
</dbReference>
<comment type="subcellular location">
    <subcellularLocation>
        <location evidence="3">Nucleus</location>
    </subcellularLocation>
</comment>
<evidence type="ECO:0000256" key="2">
    <source>
        <dbReference type="ARBA" id="ARBA00023242"/>
    </source>
</evidence>
<dbReference type="InterPro" id="IPR009057">
    <property type="entry name" value="Homeodomain-like_sf"/>
</dbReference>
<dbReference type="Gene3D" id="1.10.10.60">
    <property type="entry name" value="Homeodomain-like"/>
    <property type="match status" value="1"/>
</dbReference>
<name>A0A0B6ZVV4_9EUPU</name>
<keyword evidence="1 3" id="KW-0238">DNA-binding</keyword>
<evidence type="ECO:0008006" key="7">
    <source>
        <dbReference type="Google" id="ProtNLM"/>
    </source>
</evidence>
<dbReference type="AlphaFoldDB" id="A0A0B6ZVV4"/>
<dbReference type="SMART" id="SM00674">
    <property type="entry name" value="CENPB"/>
    <property type="match status" value="1"/>
</dbReference>
<keyword evidence="2 3" id="KW-0539">Nucleus</keyword>
<feature type="non-terminal residue" evidence="6">
    <location>
        <position position="156"/>
    </location>
</feature>
<dbReference type="PROSITE" id="PS50960">
    <property type="entry name" value="HTH_PSQ"/>
    <property type="match status" value="1"/>
</dbReference>
<evidence type="ECO:0000259" key="4">
    <source>
        <dbReference type="PROSITE" id="PS50960"/>
    </source>
</evidence>
<dbReference type="InterPro" id="IPR006600">
    <property type="entry name" value="HTH_CenpB_DNA-bd_dom"/>
</dbReference>
<gene>
    <name evidence="6" type="primary">ORF80308</name>
</gene>
<dbReference type="Gene3D" id="1.10.10.10">
    <property type="entry name" value="Winged helix-like DNA-binding domain superfamily/Winged helix DNA-binding domain"/>
    <property type="match status" value="1"/>
</dbReference>
<dbReference type="InterPro" id="IPR007889">
    <property type="entry name" value="HTH_Psq"/>
</dbReference>
<accession>A0A0B6ZVV4</accession>
<evidence type="ECO:0000256" key="3">
    <source>
        <dbReference type="PROSITE-ProRule" id="PRU00320"/>
    </source>
</evidence>